<comment type="caution">
    <text evidence="2">The sequence shown here is derived from an EMBL/GenBank/DDBJ whole genome shotgun (WGS) entry which is preliminary data.</text>
</comment>
<feature type="compositionally biased region" description="Gly residues" evidence="1">
    <location>
        <begin position="117"/>
        <end position="128"/>
    </location>
</feature>
<name>A0AB34GF00_ESCRO</name>
<dbReference type="EMBL" id="JAIQCJ010002315">
    <property type="protein sequence ID" value="KAJ8777411.1"/>
    <property type="molecule type" value="Genomic_DNA"/>
</dbReference>
<reference evidence="2 3" key="1">
    <citation type="submission" date="2022-11" db="EMBL/GenBank/DDBJ databases">
        <title>Whole genome sequence of Eschrichtius robustus ER-17-0199.</title>
        <authorList>
            <person name="Bruniche-Olsen A."/>
            <person name="Black A.N."/>
            <person name="Fields C.J."/>
            <person name="Walden K."/>
            <person name="Dewoody J.A."/>
        </authorList>
    </citation>
    <scope>NUCLEOTIDE SEQUENCE [LARGE SCALE GENOMIC DNA]</scope>
    <source>
        <strain evidence="2">ER-17-0199</strain>
        <tissue evidence="2">Blubber</tissue>
    </source>
</reference>
<feature type="compositionally biased region" description="Polar residues" evidence="1">
    <location>
        <begin position="56"/>
        <end position="66"/>
    </location>
</feature>
<evidence type="ECO:0000313" key="3">
    <source>
        <dbReference type="Proteomes" id="UP001159641"/>
    </source>
</evidence>
<dbReference type="Proteomes" id="UP001159641">
    <property type="component" value="Unassembled WGS sequence"/>
</dbReference>
<proteinExistence type="predicted"/>
<keyword evidence="3" id="KW-1185">Reference proteome</keyword>
<feature type="region of interest" description="Disordered" evidence="1">
    <location>
        <begin position="1"/>
        <end position="161"/>
    </location>
</feature>
<evidence type="ECO:0000256" key="1">
    <source>
        <dbReference type="SAM" id="MobiDB-lite"/>
    </source>
</evidence>
<protein>
    <submittedName>
        <fullName evidence="2">Uncharacterized protein</fullName>
    </submittedName>
</protein>
<sequence>MFSRGPNRTRRGSGLSRSRRQVTESNLGVSERRVGGRRPLALRRARGEGALLSPLRPQSTGPTHSPISAPPEAPFGLEAPGLGAQHLGGAEAGDAARELGPFSVRRRHRWPPSLPGVSGGVAGGGERSTGGAAPEPHPSQPAASPCPAPTGIWPAWPARTF</sequence>
<gene>
    <name evidence="2" type="ORF">J1605_014794</name>
</gene>
<feature type="compositionally biased region" description="Pro residues" evidence="1">
    <location>
        <begin position="135"/>
        <end position="148"/>
    </location>
</feature>
<dbReference type="AlphaFoldDB" id="A0AB34GF00"/>
<evidence type="ECO:0000313" key="2">
    <source>
        <dbReference type="EMBL" id="KAJ8777411.1"/>
    </source>
</evidence>
<organism evidence="2 3">
    <name type="scientific">Eschrichtius robustus</name>
    <name type="common">California gray whale</name>
    <name type="synonym">Eschrichtius gibbosus</name>
    <dbReference type="NCBI Taxonomy" id="9764"/>
    <lineage>
        <taxon>Eukaryota</taxon>
        <taxon>Metazoa</taxon>
        <taxon>Chordata</taxon>
        <taxon>Craniata</taxon>
        <taxon>Vertebrata</taxon>
        <taxon>Euteleostomi</taxon>
        <taxon>Mammalia</taxon>
        <taxon>Eutheria</taxon>
        <taxon>Laurasiatheria</taxon>
        <taxon>Artiodactyla</taxon>
        <taxon>Whippomorpha</taxon>
        <taxon>Cetacea</taxon>
        <taxon>Mysticeti</taxon>
        <taxon>Eschrichtiidae</taxon>
        <taxon>Eschrichtius</taxon>
    </lineage>
</organism>
<accession>A0AB34GF00</accession>